<reference evidence="4" key="1">
    <citation type="submission" date="2018-06" db="EMBL/GenBank/DDBJ databases">
        <title>Aestuariibacter litoralis strain KCTC 52945T.</title>
        <authorList>
            <person name="Li X."/>
            <person name="Salam N."/>
            <person name="Li J.-L."/>
            <person name="Chen Y.-M."/>
            <person name="Yang Z.-W."/>
            <person name="Zhang L.-Y."/>
            <person name="Han M.-X."/>
            <person name="Xiao M."/>
            <person name="Li W.-J."/>
        </authorList>
    </citation>
    <scope>NUCLEOTIDE SEQUENCE [LARGE SCALE GENOMIC DNA]</scope>
    <source>
        <strain evidence="4">KCTC 52945</strain>
    </source>
</reference>
<dbReference type="Pfam" id="PF16117">
    <property type="entry name" value="DUF4833"/>
    <property type="match status" value="1"/>
</dbReference>
<evidence type="ECO:0000256" key="1">
    <source>
        <dbReference type="SAM" id="MobiDB-lite"/>
    </source>
</evidence>
<dbReference type="InterPro" id="IPR032269">
    <property type="entry name" value="DUF4833"/>
</dbReference>
<dbReference type="EMBL" id="QKVK01000003">
    <property type="protein sequence ID" value="PZF77323.1"/>
    <property type="molecule type" value="Genomic_DNA"/>
</dbReference>
<proteinExistence type="predicted"/>
<feature type="domain" description="DUF4833" evidence="2">
    <location>
        <begin position="124"/>
        <end position="259"/>
    </location>
</feature>
<organism evidence="3 4">
    <name type="scientific">Aestuariivirga litoralis</name>
    <dbReference type="NCBI Taxonomy" id="2650924"/>
    <lineage>
        <taxon>Bacteria</taxon>
        <taxon>Pseudomonadati</taxon>
        <taxon>Pseudomonadota</taxon>
        <taxon>Alphaproteobacteria</taxon>
        <taxon>Hyphomicrobiales</taxon>
        <taxon>Aestuariivirgaceae</taxon>
        <taxon>Aestuariivirga</taxon>
    </lineage>
</organism>
<sequence>MGSGLLRPLRRLPDQLHEGARRDGNQGRQRRLARPVRTPGAHSLHLPRAGLPEPVRGQPRPDPLGAVAARRPHPRHRPAALPAGKEAAAGAGMRPIAAALLMLLAAPVAAEEVYPVPSDANQVFYVQRSMNPNTIVYAARLRDGKLDPRQPVEVFWRRFNDDGEKRDLSSLERSFAFGVKWQPAPGKPGSFMVRVVSYPRRPALLKLVDGVPRIEGKVAGVPSRLDHAYLHLDESGSVPSVTRVDLYGYALATGKPVKESFTP</sequence>
<protein>
    <recommendedName>
        <fullName evidence="2">DUF4833 domain-containing protein</fullName>
    </recommendedName>
</protein>
<dbReference type="AlphaFoldDB" id="A0A2W2CAV7"/>
<dbReference type="Proteomes" id="UP000248795">
    <property type="component" value="Unassembled WGS sequence"/>
</dbReference>
<keyword evidence="4" id="KW-1185">Reference proteome</keyword>
<evidence type="ECO:0000313" key="4">
    <source>
        <dbReference type="Proteomes" id="UP000248795"/>
    </source>
</evidence>
<comment type="caution">
    <text evidence="3">The sequence shown here is derived from an EMBL/GenBank/DDBJ whole genome shotgun (WGS) entry which is preliminary data.</text>
</comment>
<name>A0A2W2CAV7_9HYPH</name>
<accession>A0A2W2CAV7</accession>
<feature type="region of interest" description="Disordered" evidence="1">
    <location>
        <begin position="1"/>
        <end position="86"/>
    </location>
</feature>
<feature type="compositionally biased region" description="Basic and acidic residues" evidence="1">
    <location>
        <begin position="11"/>
        <end position="25"/>
    </location>
</feature>
<gene>
    <name evidence="3" type="ORF">DK847_08355</name>
</gene>
<evidence type="ECO:0000259" key="2">
    <source>
        <dbReference type="Pfam" id="PF16117"/>
    </source>
</evidence>
<evidence type="ECO:0000313" key="3">
    <source>
        <dbReference type="EMBL" id="PZF77323.1"/>
    </source>
</evidence>